<organism evidence="1 2">
    <name type="scientific">Daphnia magna</name>
    <dbReference type="NCBI Taxonomy" id="35525"/>
    <lineage>
        <taxon>Eukaryota</taxon>
        <taxon>Metazoa</taxon>
        <taxon>Ecdysozoa</taxon>
        <taxon>Arthropoda</taxon>
        <taxon>Crustacea</taxon>
        <taxon>Branchiopoda</taxon>
        <taxon>Diplostraca</taxon>
        <taxon>Cladocera</taxon>
        <taxon>Anomopoda</taxon>
        <taxon>Daphniidae</taxon>
        <taxon>Daphnia</taxon>
    </lineage>
</organism>
<reference evidence="1 2" key="1">
    <citation type="journal article" date="2023" name="Nucleic Acids Res.">
        <title>The hologenome of Daphnia magna reveals possible DNA methylation and microbiome-mediated evolution of the host genome.</title>
        <authorList>
            <person name="Chaturvedi A."/>
            <person name="Li X."/>
            <person name="Dhandapani V."/>
            <person name="Marshall H."/>
            <person name="Kissane S."/>
            <person name="Cuenca-Cambronero M."/>
            <person name="Asole G."/>
            <person name="Calvet F."/>
            <person name="Ruiz-Romero M."/>
            <person name="Marangio P."/>
            <person name="Guigo R."/>
            <person name="Rago D."/>
            <person name="Mirbahai L."/>
            <person name="Eastwood N."/>
            <person name="Colbourne J.K."/>
            <person name="Zhou J."/>
            <person name="Mallon E."/>
            <person name="Orsini L."/>
        </authorList>
    </citation>
    <scope>NUCLEOTIDE SEQUENCE [LARGE SCALE GENOMIC DNA]</scope>
    <source>
        <strain evidence="1">LRV0_1</strain>
    </source>
</reference>
<protein>
    <submittedName>
        <fullName evidence="1">Uncharacterized protein</fullName>
    </submittedName>
</protein>
<sequence>MARRDGGARRDRTASSVCSSVCNNIPKIPLFHASPLYNTKGLQVFGIIQQSLNQQHGRVEEPEEATRYTLFVSLQFDADARTQFSRCCSRTHDYTPTSSKVKAIIALLQRLNFVLRCTAYCCVVQPCLMCFCF</sequence>
<proteinExistence type="predicted"/>
<accession>A0ABR0A2I6</accession>
<comment type="caution">
    <text evidence="1">The sequence shown here is derived from an EMBL/GenBank/DDBJ whole genome shotgun (WGS) entry which is preliminary data.</text>
</comment>
<keyword evidence="2" id="KW-1185">Reference proteome</keyword>
<name>A0ABR0A2I6_9CRUS</name>
<dbReference type="Proteomes" id="UP001234178">
    <property type="component" value="Unassembled WGS sequence"/>
</dbReference>
<evidence type="ECO:0000313" key="1">
    <source>
        <dbReference type="EMBL" id="KAK4019363.1"/>
    </source>
</evidence>
<dbReference type="EMBL" id="JAOYFB010000036">
    <property type="protein sequence ID" value="KAK4019363.1"/>
    <property type="molecule type" value="Genomic_DNA"/>
</dbReference>
<gene>
    <name evidence="1" type="ORF">OUZ56_001387</name>
</gene>
<evidence type="ECO:0000313" key="2">
    <source>
        <dbReference type="Proteomes" id="UP001234178"/>
    </source>
</evidence>